<gene>
    <name evidence="2" type="ORF">GCM10011507_18570</name>
</gene>
<dbReference type="Proteomes" id="UP000648801">
    <property type="component" value="Unassembled WGS sequence"/>
</dbReference>
<dbReference type="EMBL" id="BMJB01000001">
    <property type="protein sequence ID" value="GGA67343.1"/>
    <property type="molecule type" value="Genomic_DNA"/>
</dbReference>
<reference evidence="2" key="2">
    <citation type="submission" date="2020-09" db="EMBL/GenBank/DDBJ databases">
        <authorList>
            <person name="Sun Q."/>
            <person name="Zhou Y."/>
        </authorList>
    </citation>
    <scope>NUCLEOTIDE SEQUENCE</scope>
    <source>
        <strain evidence="2">CGMCC 1.15447</strain>
    </source>
</reference>
<dbReference type="AlphaFoldDB" id="A0A916W559"/>
<evidence type="ECO:0000313" key="3">
    <source>
        <dbReference type="Proteomes" id="UP000648801"/>
    </source>
</evidence>
<dbReference type="RefSeq" id="WP_188759034.1">
    <property type="nucleotide sequence ID" value="NZ_BMJB01000001.1"/>
</dbReference>
<name>A0A916W559_9BACT</name>
<organism evidence="2 3">
    <name type="scientific">Edaphobacter acidisoli</name>
    <dbReference type="NCBI Taxonomy" id="2040573"/>
    <lineage>
        <taxon>Bacteria</taxon>
        <taxon>Pseudomonadati</taxon>
        <taxon>Acidobacteriota</taxon>
        <taxon>Terriglobia</taxon>
        <taxon>Terriglobales</taxon>
        <taxon>Acidobacteriaceae</taxon>
        <taxon>Edaphobacter</taxon>
    </lineage>
</organism>
<evidence type="ECO:0000313" key="2">
    <source>
        <dbReference type="EMBL" id="GGA67343.1"/>
    </source>
</evidence>
<feature type="compositionally biased region" description="Acidic residues" evidence="1">
    <location>
        <begin position="39"/>
        <end position="52"/>
    </location>
</feature>
<protein>
    <submittedName>
        <fullName evidence="2">Uncharacterized protein</fullName>
    </submittedName>
</protein>
<feature type="region of interest" description="Disordered" evidence="1">
    <location>
        <begin position="1"/>
        <end position="52"/>
    </location>
</feature>
<evidence type="ECO:0000256" key="1">
    <source>
        <dbReference type="SAM" id="MobiDB-lite"/>
    </source>
</evidence>
<comment type="caution">
    <text evidence="2">The sequence shown here is derived from an EMBL/GenBank/DDBJ whole genome shotgun (WGS) entry which is preliminary data.</text>
</comment>
<reference evidence="2" key="1">
    <citation type="journal article" date="2014" name="Int. J. Syst. Evol. Microbiol.">
        <title>Complete genome sequence of Corynebacterium casei LMG S-19264T (=DSM 44701T), isolated from a smear-ripened cheese.</title>
        <authorList>
            <consortium name="US DOE Joint Genome Institute (JGI-PGF)"/>
            <person name="Walter F."/>
            <person name="Albersmeier A."/>
            <person name="Kalinowski J."/>
            <person name="Ruckert C."/>
        </authorList>
    </citation>
    <scope>NUCLEOTIDE SEQUENCE</scope>
    <source>
        <strain evidence="2">CGMCC 1.15447</strain>
    </source>
</reference>
<proteinExistence type="predicted"/>
<accession>A0A916W559</accession>
<sequence length="123" mass="13424">MTEFDGIAPFEEGGSVPVSPVGKDKKTSVQDSYGTQRDEPEEQSDCGEIEPAGEDIAVRRAAALTARTTMTFHRLGVGLRRRLSLCTADFIGDIVPLVEDDAQVNLRVELCSPHTFEVKSSRN</sequence>
<keyword evidence="3" id="KW-1185">Reference proteome</keyword>